<dbReference type="GO" id="GO:0005525">
    <property type="term" value="F:GTP binding"/>
    <property type="evidence" value="ECO:0007669"/>
    <property type="project" value="UniProtKB-KW"/>
</dbReference>
<dbReference type="SUPFAM" id="SSF50249">
    <property type="entry name" value="Nucleic acid-binding proteins"/>
    <property type="match status" value="1"/>
</dbReference>
<evidence type="ECO:0000256" key="16">
    <source>
        <dbReference type="PIRNR" id="PIRNR036959"/>
    </source>
</evidence>
<gene>
    <name evidence="19" type="ORF">GRF29_28g2838501</name>
</gene>
<dbReference type="PIRSF" id="PIRSF036959">
    <property type="entry name" value="mRNA_cap_alpha"/>
    <property type="match status" value="1"/>
</dbReference>
<comment type="caution">
    <text evidence="19">The sequence shown here is derived from an EMBL/GenBank/DDBJ whole genome shotgun (WGS) entry which is preliminary data.</text>
</comment>
<comment type="similarity">
    <text evidence="2 16">Belongs to the eukaryotic GTase family.</text>
</comment>
<evidence type="ECO:0000313" key="19">
    <source>
        <dbReference type="EMBL" id="KAK3214367.1"/>
    </source>
</evidence>
<evidence type="ECO:0000256" key="13">
    <source>
        <dbReference type="ARBA" id="ARBA00030702"/>
    </source>
</evidence>
<dbReference type="GO" id="GO:0005524">
    <property type="term" value="F:ATP binding"/>
    <property type="evidence" value="ECO:0007669"/>
    <property type="project" value="InterPro"/>
</dbReference>
<keyword evidence="9 16" id="KW-0506">mRNA capping</keyword>
<feature type="active site" description="N6-GMP-lysine intermediate" evidence="17">
    <location>
        <position position="65"/>
    </location>
</feature>
<name>A0AAN6M546_9PLEO</name>
<keyword evidence="10 16" id="KW-0342">GTP-binding</keyword>
<evidence type="ECO:0000256" key="3">
    <source>
        <dbReference type="ARBA" id="ARBA00012475"/>
    </source>
</evidence>
<dbReference type="CDD" id="cd07895">
    <property type="entry name" value="Adenylation_mRNA_capping"/>
    <property type="match status" value="1"/>
</dbReference>
<comment type="subunit">
    <text evidence="15">Heterodimer. The mRNA-capping enzyme is composed of two separate chains alpha and beta, respectively a mRNA guanylyltransferase and an mRNA 5'-triphosphate monophosphatase.</text>
</comment>
<protein>
    <recommendedName>
        <fullName evidence="4 16">mRNA-capping enzyme subunit alpha</fullName>
        <ecNumber evidence="3 16">2.7.7.50</ecNumber>
    </recommendedName>
    <alternativeName>
        <fullName evidence="12 16">GTP--RNA guanylyltransferase</fullName>
    </alternativeName>
    <alternativeName>
        <fullName evidence="13 16">mRNA guanylyltransferase</fullName>
    </alternativeName>
</protein>
<sequence>MPHISSAPPSIPGYQLTQDEAAGLKHTVANLLQRENTRFPGAQPVSFARQHMSELQQREYFMCEKTDGLRCLLFLSYMENQETGAFEPATFLIDRKNNYYNVTPPIRVPYHGALFNPEAFLYGTIIDGELVVDLYPDGTTKLIFYAFDCLCVDAENMTDKPLDKRLWGLKEKVMKPWHTWLTQTKTLMPLEPFQVKEKEQQQSYHISYVLDQVMPKLKHGNDGLIFTCKGTRYEFGTDQHILKWKPPHENTIDFKLRLGDFPLRTPSPTSDDQSPYPDYNAMPTSFQLLVNHGKNDYRPFTHNMSVTPSEWEMLKGLNQRLDGRIIECYRDTDGQWRFKKDDDGTPRWRDDKADANHVSTVESVLGSIEDPVTEMDLRSAEGGIKKAIKGLQMQQAGM</sequence>
<evidence type="ECO:0000256" key="12">
    <source>
        <dbReference type="ARBA" id="ARBA00029909"/>
    </source>
</evidence>
<evidence type="ECO:0000256" key="15">
    <source>
        <dbReference type="ARBA" id="ARBA00047082"/>
    </source>
</evidence>
<evidence type="ECO:0000256" key="10">
    <source>
        <dbReference type="ARBA" id="ARBA00023134"/>
    </source>
</evidence>
<evidence type="ECO:0000256" key="11">
    <source>
        <dbReference type="ARBA" id="ARBA00023242"/>
    </source>
</evidence>
<evidence type="ECO:0000256" key="9">
    <source>
        <dbReference type="ARBA" id="ARBA00023042"/>
    </source>
</evidence>
<dbReference type="PROSITE" id="PS50160">
    <property type="entry name" value="DNA_LIGASE_A3"/>
    <property type="match status" value="1"/>
</dbReference>
<dbReference type="SUPFAM" id="SSF56091">
    <property type="entry name" value="DNA ligase/mRNA capping enzyme, catalytic domain"/>
    <property type="match status" value="1"/>
</dbReference>
<accession>A0AAN6M546</accession>
<proteinExistence type="inferred from homology"/>
<dbReference type="GO" id="GO:0006310">
    <property type="term" value="P:DNA recombination"/>
    <property type="evidence" value="ECO:0007669"/>
    <property type="project" value="InterPro"/>
</dbReference>
<dbReference type="GO" id="GO:0004484">
    <property type="term" value="F:mRNA guanylyltransferase activity"/>
    <property type="evidence" value="ECO:0007669"/>
    <property type="project" value="UniProtKB-EC"/>
</dbReference>
<dbReference type="Proteomes" id="UP001280581">
    <property type="component" value="Unassembled WGS sequence"/>
</dbReference>
<dbReference type="Gene3D" id="3.30.470.30">
    <property type="entry name" value="DNA ligase/mRNA capping enzyme"/>
    <property type="match status" value="1"/>
</dbReference>
<comment type="function">
    <text evidence="16">Second step of mRNA capping. Transfer of the GMP moiety of GTP to the 5'-end of RNA via an enzyme-GMP covalent reaction intermediate.</text>
</comment>
<organism evidence="19 20">
    <name type="scientific">Pseudopithomyces chartarum</name>
    <dbReference type="NCBI Taxonomy" id="1892770"/>
    <lineage>
        <taxon>Eukaryota</taxon>
        <taxon>Fungi</taxon>
        <taxon>Dikarya</taxon>
        <taxon>Ascomycota</taxon>
        <taxon>Pezizomycotina</taxon>
        <taxon>Dothideomycetes</taxon>
        <taxon>Pleosporomycetidae</taxon>
        <taxon>Pleosporales</taxon>
        <taxon>Massarineae</taxon>
        <taxon>Didymosphaeriaceae</taxon>
        <taxon>Pseudopithomyces</taxon>
    </lineage>
</organism>
<dbReference type="InterPro" id="IPR017075">
    <property type="entry name" value="mRNA_cap_enzyme_alpha"/>
</dbReference>
<dbReference type="InterPro" id="IPR012310">
    <property type="entry name" value="DNA_ligase_ATP-dep_cent"/>
</dbReference>
<dbReference type="Pfam" id="PF03919">
    <property type="entry name" value="mRNA_cap_C"/>
    <property type="match status" value="1"/>
</dbReference>
<dbReference type="EC" id="2.7.7.50" evidence="3 16"/>
<evidence type="ECO:0000256" key="17">
    <source>
        <dbReference type="PIRSR" id="PIRSR036959-1"/>
    </source>
</evidence>
<evidence type="ECO:0000259" key="18">
    <source>
        <dbReference type="PROSITE" id="PS50160"/>
    </source>
</evidence>
<dbReference type="EMBL" id="WVTA01000004">
    <property type="protein sequence ID" value="KAK3214367.1"/>
    <property type="molecule type" value="Genomic_DNA"/>
</dbReference>
<evidence type="ECO:0000256" key="2">
    <source>
        <dbReference type="ARBA" id="ARBA00010237"/>
    </source>
</evidence>
<evidence type="ECO:0000313" key="20">
    <source>
        <dbReference type="Proteomes" id="UP001280581"/>
    </source>
</evidence>
<dbReference type="GO" id="GO:0006281">
    <property type="term" value="P:DNA repair"/>
    <property type="evidence" value="ECO:0007669"/>
    <property type="project" value="InterPro"/>
</dbReference>
<dbReference type="GO" id="GO:0006370">
    <property type="term" value="P:7-methylguanosine mRNA capping"/>
    <property type="evidence" value="ECO:0007669"/>
    <property type="project" value="UniProtKB-KW"/>
</dbReference>
<dbReference type="GO" id="GO:0031533">
    <property type="term" value="C:mRNA capping enzyme complex"/>
    <property type="evidence" value="ECO:0007669"/>
    <property type="project" value="InterPro"/>
</dbReference>
<evidence type="ECO:0000256" key="1">
    <source>
        <dbReference type="ARBA" id="ARBA00004123"/>
    </source>
</evidence>
<evidence type="ECO:0000256" key="7">
    <source>
        <dbReference type="ARBA" id="ARBA00022695"/>
    </source>
</evidence>
<dbReference type="InterPro" id="IPR013846">
    <property type="entry name" value="mRNA_cap_enzyme_C"/>
</dbReference>
<comment type="subcellular location">
    <subcellularLocation>
        <location evidence="1 16">Nucleus</location>
    </subcellularLocation>
</comment>
<feature type="domain" description="ATP-dependent DNA ligase family profile" evidence="18">
    <location>
        <begin position="135"/>
        <end position="260"/>
    </location>
</feature>
<keyword evidence="6 16" id="KW-0808">Transferase</keyword>
<evidence type="ECO:0000256" key="4">
    <source>
        <dbReference type="ARBA" id="ARBA00019171"/>
    </source>
</evidence>
<evidence type="ECO:0000256" key="5">
    <source>
        <dbReference type="ARBA" id="ARBA00022664"/>
    </source>
</evidence>
<dbReference type="AlphaFoldDB" id="A0AAN6M546"/>
<dbReference type="InterPro" id="IPR051029">
    <property type="entry name" value="mRNA_Capping_Enz/RNA_Phosphat"/>
</dbReference>
<comment type="catalytic activity">
    <reaction evidence="14">
        <text>a 5'-end diphospho-ribonucleoside in mRNA + GTP + H(+) = a 5'-end (5'-triphosphoguanosine)-ribonucleoside in mRNA + diphosphate</text>
        <dbReference type="Rhea" id="RHEA:67012"/>
        <dbReference type="Rhea" id="RHEA-COMP:17165"/>
        <dbReference type="Rhea" id="RHEA-COMP:17166"/>
        <dbReference type="ChEBI" id="CHEBI:15378"/>
        <dbReference type="ChEBI" id="CHEBI:33019"/>
        <dbReference type="ChEBI" id="CHEBI:37565"/>
        <dbReference type="ChEBI" id="CHEBI:167616"/>
        <dbReference type="ChEBI" id="CHEBI:167617"/>
        <dbReference type="EC" id="2.7.7.50"/>
    </reaction>
    <physiologicalReaction direction="left-to-right" evidence="14">
        <dbReference type="Rhea" id="RHEA:67013"/>
    </physiologicalReaction>
</comment>
<evidence type="ECO:0000256" key="8">
    <source>
        <dbReference type="ARBA" id="ARBA00022741"/>
    </source>
</evidence>
<keyword evidence="7 16" id="KW-0548">Nucleotidyltransferase</keyword>
<dbReference type="Gene3D" id="2.40.50.140">
    <property type="entry name" value="Nucleic acid-binding proteins"/>
    <property type="match status" value="1"/>
</dbReference>
<dbReference type="PANTHER" id="PTHR10367">
    <property type="entry name" value="MRNA-CAPPING ENZYME"/>
    <property type="match status" value="1"/>
</dbReference>
<evidence type="ECO:0000256" key="6">
    <source>
        <dbReference type="ARBA" id="ARBA00022679"/>
    </source>
</evidence>
<dbReference type="Pfam" id="PF01331">
    <property type="entry name" value="mRNA_cap_enzyme"/>
    <property type="match status" value="1"/>
</dbReference>
<keyword evidence="20" id="KW-1185">Reference proteome</keyword>
<evidence type="ECO:0000256" key="14">
    <source>
        <dbReference type="ARBA" id="ARBA00044624"/>
    </source>
</evidence>
<dbReference type="InterPro" id="IPR012340">
    <property type="entry name" value="NA-bd_OB-fold"/>
</dbReference>
<dbReference type="GO" id="GO:0003910">
    <property type="term" value="F:DNA ligase (ATP) activity"/>
    <property type="evidence" value="ECO:0007669"/>
    <property type="project" value="InterPro"/>
</dbReference>
<dbReference type="InterPro" id="IPR001339">
    <property type="entry name" value="mRNA_cap_enzyme_adenylation"/>
</dbReference>
<keyword evidence="11 16" id="KW-0539">Nucleus</keyword>
<keyword evidence="8 16" id="KW-0547">Nucleotide-binding</keyword>
<keyword evidence="5 16" id="KW-0507">mRNA processing</keyword>
<dbReference type="PANTHER" id="PTHR10367:SF17">
    <property type="entry name" value="MRNA-CAPPING ENZYME"/>
    <property type="match status" value="1"/>
</dbReference>
<reference evidence="19 20" key="1">
    <citation type="submission" date="2021-02" db="EMBL/GenBank/DDBJ databases">
        <title>Genome assembly of Pseudopithomyces chartarum.</title>
        <authorList>
            <person name="Jauregui R."/>
            <person name="Singh J."/>
            <person name="Voisey C."/>
        </authorList>
    </citation>
    <scope>NUCLEOTIDE SEQUENCE [LARGE SCALE GENOMIC DNA]</scope>
    <source>
        <strain evidence="19 20">AGR01</strain>
    </source>
</reference>